<dbReference type="EMBL" id="AP019835">
    <property type="protein sequence ID" value="BBM50774.1"/>
    <property type="molecule type" value="Genomic_DNA"/>
</dbReference>
<evidence type="ECO:0000256" key="1">
    <source>
        <dbReference type="ARBA" id="ARBA00022516"/>
    </source>
</evidence>
<name>A0A510KGK3_9FUSO</name>
<reference evidence="4 5" key="1">
    <citation type="submission" date="2019-07" db="EMBL/GenBank/DDBJ databases">
        <title>Complete Genome Sequence of Leptotrichia wadei Strain JMUB3934.</title>
        <authorList>
            <person name="Watanabe S."/>
            <person name="Cui L."/>
        </authorList>
    </citation>
    <scope>NUCLEOTIDE SEQUENCE [LARGE SCALE GENOMIC DNA]</scope>
    <source>
        <strain evidence="4 5">JMUB3934</strain>
    </source>
</reference>
<dbReference type="Proteomes" id="UP000321501">
    <property type="component" value="Chromosome"/>
</dbReference>
<dbReference type="GO" id="GO:0006633">
    <property type="term" value="P:fatty acid biosynthetic process"/>
    <property type="evidence" value="ECO:0007669"/>
    <property type="project" value="InterPro"/>
</dbReference>
<proteinExistence type="predicted"/>
<dbReference type="AlphaFoldDB" id="A0A510KGK3"/>
<sequence length="209" mass="25064">MNYLAHSVISLEIDKKMSESTLYGNFAGDFYKGKVDKIDLQENLKNGIILHRLIDKISDREENFLNELLREKFRIFKGIVSDMYVDHFLCKNFENVFCENPGFENVEKVERKIIKNIEKYDEFFPSDFKSFFDWLKREKVLARYKNLDFLERVFLGMSKRVRKGEILRNAVCELRRNYGEFEDNSIKEFLFVKKETERQFGLVEDNKNT</sequence>
<keyword evidence="3" id="KW-0443">Lipid metabolism</keyword>
<dbReference type="PANTHER" id="PTHR38764">
    <property type="entry name" value="ACYL CARRIER PROTEIN PHOSPHODIESTERASE"/>
    <property type="match status" value="1"/>
</dbReference>
<dbReference type="InterPro" id="IPR007431">
    <property type="entry name" value="ACP_PD"/>
</dbReference>
<dbReference type="Pfam" id="PF04336">
    <property type="entry name" value="ACP_PD"/>
    <property type="match status" value="1"/>
</dbReference>
<evidence type="ECO:0000256" key="2">
    <source>
        <dbReference type="ARBA" id="ARBA00022801"/>
    </source>
</evidence>
<keyword evidence="2" id="KW-0378">Hydrolase</keyword>
<evidence type="ECO:0000313" key="5">
    <source>
        <dbReference type="Proteomes" id="UP000321501"/>
    </source>
</evidence>
<dbReference type="RefSeq" id="WP_146964885.1">
    <property type="nucleotide sequence ID" value="NZ_AP019835.1"/>
</dbReference>
<dbReference type="GO" id="GO:0008770">
    <property type="term" value="F:[acyl-carrier-protein] phosphodiesterase activity"/>
    <property type="evidence" value="ECO:0007669"/>
    <property type="project" value="InterPro"/>
</dbReference>
<gene>
    <name evidence="4" type="ORF">JMUB3934_2086</name>
</gene>
<evidence type="ECO:0008006" key="6">
    <source>
        <dbReference type="Google" id="ProtNLM"/>
    </source>
</evidence>
<evidence type="ECO:0000313" key="4">
    <source>
        <dbReference type="EMBL" id="BBM50774.1"/>
    </source>
</evidence>
<protein>
    <recommendedName>
        <fullName evidence="6">Acyl carrier protein phosphodiesterase</fullName>
    </recommendedName>
</protein>
<organism evidence="4 5">
    <name type="scientific">Leptotrichia wadei</name>
    <dbReference type="NCBI Taxonomy" id="157687"/>
    <lineage>
        <taxon>Bacteria</taxon>
        <taxon>Fusobacteriati</taxon>
        <taxon>Fusobacteriota</taxon>
        <taxon>Fusobacteriia</taxon>
        <taxon>Fusobacteriales</taxon>
        <taxon>Leptotrichiaceae</taxon>
        <taxon>Leptotrichia</taxon>
    </lineage>
</organism>
<dbReference type="PANTHER" id="PTHR38764:SF1">
    <property type="entry name" value="ACYL CARRIER PROTEIN PHOSPHODIESTERASE"/>
    <property type="match status" value="1"/>
</dbReference>
<keyword evidence="1" id="KW-0444">Lipid biosynthesis</keyword>
<accession>A0A510KGK3</accession>
<evidence type="ECO:0000256" key="3">
    <source>
        <dbReference type="ARBA" id="ARBA00023098"/>
    </source>
</evidence>